<comment type="similarity">
    <text evidence="1">Belongs to the LOR family.</text>
</comment>
<organism evidence="2 3">
    <name type="scientific">Cynara cardunculus var. scolymus</name>
    <name type="common">Globe artichoke</name>
    <name type="synonym">Cynara scolymus</name>
    <dbReference type="NCBI Taxonomy" id="59895"/>
    <lineage>
        <taxon>Eukaryota</taxon>
        <taxon>Viridiplantae</taxon>
        <taxon>Streptophyta</taxon>
        <taxon>Embryophyta</taxon>
        <taxon>Tracheophyta</taxon>
        <taxon>Spermatophyta</taxon>
        <taxon>Magnoliopsida</taxon>
        <taxon>eudicotyledons</taxon>
        <taxon>Gunneridae</taxon>
        <taxon>Pentapetalae</taxon>
        <taxon>asterids</taxon>
        <taxon>campanulids</taxon>
        <taxon>Asterales</taxon>
        <taxon>Asteraceae</taxon>
        <taxon>Carduoideae</taxon>
        <taxon>Cardueae</taxon>
        <taxon>Carduinae</taxon>
        <taxon>Cynara</taxon>
    </lineage>
</organism>
<dbReference type="PANTHER" id="PTHR31087:SF85">
    <property type="entry name" value="PROTEIN LURP-ONE-RELATED 7"/>
    <property type="match status" value="1"/>
</dbReference>
<name>A0A103YLD4_CYNCS</name>
<dbReference type="SUPFAM" id="SSF54518">
    <property type="entry name" value="Tubby C-terminal domain-like"/>
    <property type="match status" value="1"/>
</dbReference>
<reference evidence="2 3" key="1">
    <citation type="journal article" date="2016" name="Sci. Rep.">
        <title>The genome sequence of the outbreeding globe artichoke constructed de novo incorporating a phase-aware low-pass sequencing strategy of F1 progeny.</title>
        <authorList>
            <person name="Scaglione D."/>
            <person name="Reyes-Chin-Wo S."/>
            <person name="Acquadro A."/>
            <person name="Froenicke L."/>
            <person name="Portis E."/>
            <person name="Beitel C."/>
            <person name="Tirone M."/>
            <person name="Mauro R."/>
            <person name="Lo Monaco A."/>
            <person name="Mauromicale G."/>
            <person name="Faccioli P."/>
            <person name="Cattivelli L."/>
            <person name="Rieseberg L."/>
            <person name="Michelmore R."/>
            <person name="Lanteri S."/>
        </authorList>
    </citation>
    <scope>NUCLEOTIDE SEQUENCE [LARGE SCALE GENOMIC DNA]</scope>
    <source>
        <strain evidence="2">2C</strain>
    </source>
</reference>
<accession>A0A103YLD4</accession>
<dbReference type="InterPro" id="IPR007612">
    <property type="entry name" value="LOR"/>
</dbReference>
<dbReference type="AlphaFoldDB" id="A0A103YLD4"/>
<evidence type="ECO:0000256" key="1">
    <source>
        <dbReference type="ARBA" id="ARBA00005437"/>
    </source>
</evidence>
<evidence type="ECO:0000313" key="3">
    <source>
        <dbReference type="Proteomes" id="UP000243975"/>
    </source>
</evidence>
<comment type="caution">
    <text evidence="2">The sequence shown here is derived from an EMBL/GenBank/DDBJ whole genome shotgun (WGS) entry which is preliminary data.</text>
</comment>
<dbReference type="EMBL" id="LEKV01000589">
    <property type="protein sequence ID" value="KVI11254.1"/>
    <property type="molecule type" value="Genomic_DNA"/>
</dbReference>
<protein>
    <submittedName>
        <fullName evidence="2">LURP1-like domain-containing protein</fullName>
    </submittedName>
</protein>
<dbReference type="PANTHER" id="PTHR31087">
    <property type="match status" value="1"/>
</dbReference>
<dbReference type="InterPro" id="IPR038595">
    <property type="entry name" value="LOR_sf"/>
</dbReference>
<sequence length="208" mass="23607">MASCEGCYQPDSDGIPIDLFVSKKNPRHRIITSSGFSLRFTDSSANLVFSVDPPSIRGSPAPPTFIKRLLTDASGNLLISIAHKQHHKGCVQKAMWQGFREDSSEEKDVIFRVERTIKTLTRLEFQVFLPNNKSDLKMRGSPFYRSCTIYNGDSVLAQTSLMYKLGLQKKLLVPRNRFRLTIFPDGYAHRALIVALTAIFFHGRKLWI</sequence>
<gene>
    <name evidence="2" type="ORF">Ccrd_010338</name>
</gene>
<proteinExistence type="inferred from homology"/>
<dbReference type="InterPro" id="IPR025659">
    <property type="entry name" value="Tubby-like_C"/>
</dbReference>
<dbReference type="Gramene" id="KVI11254">
    <property type="protein sequence ID" value="KVI11254"/>
    <property type="gene ID" value="Ccrd_010338"/>
</dbReference>
<dbReference type="OMA" id="QFPFDLF"/>
<dbReference type="Pfam" id="PF04525">
    <property type="entry name" value="LOR"/>
    <property type="match status" value="1"/>
</dbReference>
<keyword evidence="3" id="KW-1185">Reference proteome</keyword>
<dbReference type="Gene3D" id="2.40.160.200">
    <property type="entry name" value="LURP1-related"/>
    <property type="match status" value="1"/>
</dbReference>
<evidence type="ECO:0000313" key="2">
    <source>
        <dbReference type="EMBL" id="KVI11254.1"/>
    </source>
</evidence>
<dbReference type="Proteomes" id="UP000243975">
    <property type="component" value="Unassembled WGS sequence"/>
</dbReference>
<dbReference type="STRING" id="59895.A0A103YLD4"/>